<dbReference type="PROSITE" id="PS00972">
    <property type="entry name" value="USP_1"/>
    <property type="match status" value="1"/>
</dbReference>
<dbReference type="Gene3D" id="3.90.70.10">
    <property type="entry name" value="Cysteine proteinases"/>
    <property type="match status" value="1"/>
</dbReference>
<keyword evidence="13" id="KW-1133">Transmembrane helix</keyword>
<sequence length="1046" mass="117123">MLEPRESDIPVLFLVLVVLPLVAYILLGKWSETTKKRDRINLLAHLAAEEALRAEEMAVADVIPPVSASKGEHHECARCAAPARTRCSKCKSVRYCETTKKRDRINLLAHLAAEEALRAEEMAVADVIPPVSASKGEHHECARCAAPARTRCSKCKSVRYCSGNCQIIHWRLVHKQECQQLEPHKSSSFPMAVSAEEFGHGNYLYENLNNQLLSPTLKQTLRESAPMDNLVHPLVATAAPATADFPLFNNFQSSTFERTSHKPNRETRRRDNGSIYESSIESSDYKATSSLPSVVSKEAFMRQKSRNSNDSVMEEEVSNVNSGGFGVYINRLDASRTTIHEDENHQNQYGNAFVTRNKYGRPNSDNIVDEFNTDIAAKGVNVVKGGTYHSEETAQHKRSSEMTIKGSVKAKKAMHTPKTKSSKSPKSTSKTSTDFCCSEIEKKGKTADEPKVASISDSPLHGNVSNGAAGTGIMKMMGLKKSTKPCPLASTEGIDVKFKKVKKIKMLFPYDEFVKIFQSDIFGICPRGLLNCGNSCYANAVLQCLTSTKPLVVYLLYRSHSKACCAKDWCLMCELEQHIMILRENGAPLSPSRILWHMRSINCQMGEGSQEDAHEFLRLLIASMQSICLEGLGGEKKVDPRLQETTFIQHTFGGRLQSKVKCLNCNHESERYENIMDLTLEILGWVESLEDALTQFTSPEDLDGENMYRCGRCTAYVRARKQLSIHEAPNILTIVLKRFQEGRYGKINKCITFPEMLDMIPFMTGTGDIPPLYMLYAVVVHLDTLNASFSGHYVSYVKDLQGNWFRIDDTEVQPVLINQVMSEGAYILFYMRSCPRPPVEHTGKAIQQSVYDASKYNPMEMQKPKPGHGRHGSQSFVPEASPNGRPEMVTRIVDTTNGFLRKSTNRNALPMTQTYAENVRHEFSDATSSDWSLFTSSDEASFTTESTRDSFSTVDYGDSCNMDPISSIFNYTPEKSYMKFSHSRPVTRVFPQKGHVEQIQRIDQSKRVSYSSSNEHPPNGNCGMYVYYGSNPVCGITRTSSSQCEF</sequence>
<dbReference type="Pfam" id="PF00443">
    <property type="entry name" value="UCH"/>
    <property type="match status" value="1"/>
</dbReference>
<dbReference type="Pfam" id="PF01753">
    <property type="entry name" value="zf-MYND"/>
    <property type="match status" value="1"/>
</dbReference>
<evidence type="ECO:0000256" key="5">
    <source>
        <dbReference type="ARBA" id="ARBA00022723"/>
    </source>
</evidence>
<feature type="region of interest" description="Disordered" evidence="12">
    <location>
        <begin position="861"/>
        <end position="886"/>
    </location>
</feature>
<dbReference type="InterPro" id="IPR002893">
    <property type="entry name" value="Znf_MYND"/>
</dbReference>
<evidence type="ECO:0000256" key="2">
    <source>
        <dbReference type="ARBA" id="ARBA00009085"/>
    </source>
</evidence>
<feature type="region of interest" description="Disordered" evidence="12">
    <location>
        <begin position="391"/>
        <end position="432"/>
    </location>
</feature>
<dbReference type="GO" id="GO:0008270">
    <property type="term" value="F:zinc ion binding"/>
    <property type="evidence" value="ECO:0007669"/>
    <property type="project" value="UniProtKB-KW"/>
</dbReference>
<dbReference type="FunFam" id="3.90.70.10:FF:000026">
    <property type="entry name" value="Ubiquitin carboxyl-terminal hydrolase 15"/>
    <property type="match status" value="1"/>
</dbReference>
<evidence type="ECO:0000256" key="7">
    <source>
        <dbReference type="ARBA" id="ARBA00022786"/>
    </source>
</evidence>
<keyword evidence="13" id="KW-0472">Membrane</keyword>
<evidence type="ECO:0000256" key="3">
    <source>
        <dbReference type="ARBA" id="ARBA00012759"/>
    </source>
</evidence>
<keyword evidence="6 11" id="KW-0863">Zinc-finger</keyword>
<gene>
    <name evidence="16" type="ORF">DEO72_LG10g1761</name>
</gene>
<name>A0A4D6NCB7_VIGUN</name>
<feature type="transmembrane region" description="Helical" evidence="13">
    <location>
        <begin position="9"/>
        <end position="27"/>
    </location>
</feature>
<dbReference type="GO" id="GO:0006508">
    <property type="term" value="P:proteolysis"/>
    <property type="evidence" value="ECO:0007669"/>
    <property type="project" value="UniProtKB-KW"/>
</dbReference>
<organism evidence="16 17">
    <name type="scientific">Vigna unguiculata</name>
    <name type="common">Cowpea</name>
    <dbReference type="NCBI Taxonomy" id="3917"/>
    <lineage>
        <taxon>Eukaryota</taxon>
        <taxon>Viridiplantae</taxon>
        <taxon>Streptophyta</taxon>
        <taxon>Embryophyta</taxon>
        <taxon>Tracheophyta</taxon>
        <taxon>Spermatophyta</taxon>
        <taxon>Magnoliopsida</taxon>
        <taxon>eudicotyledons</taxon>
        <taxon>Gunneridae</taxon>
        <taxon>Pentapetalae</taxon>
        <taxon>rosids</taxon>
        <taxon>fabids</taxon>
        <taxon>Fabales</taxon>
        <taxon>Fabaceae</taxon>
        <taxon>Papilionoideae</taxon>
        <taxon>50 kb inversion clade</taxon>
        <taxon>NPAAA clade</taxon>
        <taxon>indigoferoid/millettioid clade</taxon>
        <taxon>Phaseoleae</taxon>
        <taxon>Vigna</taxon>
    </lineage>
</organism>
<comment type="similarity">
    <text evidence="2">Belongs to the peptidase C19 family.</text>
</comment>
<feature type="region of interest" description="Disordered" evidence="12">
    <location>
        <begin position="256"/>
        <end position="282"/>
    </location>
</feature>
<dbReference type="InterPro" id="IPR001394">
    <property type="entry name" value="Peptidase_C19_UCH"/>
</dbReference>
<keyword evidence="17" id="KW-1185">Reference proteome</keyword>
<dbReference type="InterPro" id="IPR038765">
    <property type="entry name" value="Papain-like_cys_pep_sf"/>
</dbReference>
<dbReference type="EC" id="3.4.19.12" evidence="3"/>
<evidence type="ECO:0000256" key="8">
    <source>
        <dbReference type="ARBA" id="ARBA00022801"/>
    </source>
</evidence>
<evidence type="ECO:0000259" key="14">
    <source>
        <dbReference type="PROSITE" id="PS50235"/>
    </source>
</evidence>
<keyword evidence="7" id="KW-0833">Ubl conjugation pathway</keyword>
<dbReference type="CDD" id="cd02661">
    <property type="entry name" value="Peptidase_C19E"/>
    <property type="match status" value="1"/>
</dbReference>
<dbReference type="FunFam" id="6.10.140.2220:FF:000006">
    <property type="entry name" value="Ubiquitin carboxyl-terminal hydrolase 15"/>
    <property type="match status" value="1"/>
</dbReference>
<feature type="compositionally biased region" description="Basic and acidic residues" evidence="12">
    <location>
        <begin position="391"/>
        <end position="400"/>
    </location>
</feature>
<reference evidence="16 17" key="1">
    <citation type="submission" date="2019-04" db="EMBL/GenBank/DDBJ databases">
        <title>An improved genome assembly and genetic linkage map for asparagus bean, Vigna unguiculata ssp. sesquipedialis.</title>
        <authorList>
            <person name="Xia Q."/>
            <person name="Zhang R."/>
            <person name="Dong Y."/>
        </authorList>
    </citation>
    <scope>NUCLEOTIDE SEQUENCE [LARGE SCALE GENOMIC DNA]</scope>
    <source>
        <tissue evidence="16">Leaf</tissue>
    </source>
</reference>
<evidence type="ECO:0000313" key="17">
    <source>
        <dbReference type="Proteomes" id="UP000501690"/>
    </source>
</evidence>
<keyword evidence="4" id="KW-0645">Protease</keyword>
<evidence type="ECO:0000256" key="13">
    <source>
        <dbReference type="SAM" id="Phobius"/>
    </source>
</evidence>
<dbReference type="Gene3D" id="6.10.140.2220">
    <property type="match status" value="1"/>
</dbReference>
<evidence type="ECO:0000256" key="9">
    <source>
        <dbReference type="ARBA" id="ARBA00022807"/>
    </source>
</evidence>
<keyword evidence="8 16" id="KW-0378">Hydrolase</keyword>
<dbReference type="PANTHER" id="PTHR24006">
    <property type="entry name" value="UBIQUITIN CARBOXYL-TERMINAL HYDROLASE"/>
    <property type="match status" value="1"/>
</dbReference>
<evidence type="ECO:0000256" key="6">
    <source>
        <dbReference type="ARBA" id="ARBA00022771"/>
    </source>
</evidence>
<feature type="compositionally biased region" description="Basic residues" evidence="12">
    <location>
        <begin position="408"/>
        <end position="423"/>
    </location>
</feature>
<keyword evidence="10" id="KW-0862">Zinc</keyword>
<evidence type="ECO:0000256" key="1">
    <source>
        <dbReference type="ARBA" id="ARBA00000707"/>
    </source>
</evidence>
<dbReference type="PROSITE" id="PS50865">
    <property type="entry name" value="ZF_MYND_2"/>
    <property type="match status" value="1"/>
</dbReference>
<dbReference type="PROSITE" id="PS50235">
    <property type="entry name" value="USP_3"/>
    <property type="match status" value="1"/>
</dbReference>
<dbReference type="InterPro" id="IPR018200">
    <property type="entry name" value="USP_CS"/>
</dbReference>
<keyword evidence="9" id="KW-0788">Thiol protease</keyword>
<accession>A0A4D6NCB7</accession>
<comment type="catalytic activity">
    <reaction evidence="1">
        <text>Thiol-dependent hydrolysis of ester, thioester, amide, peptide and isopeptide bonds formed by the C-terminal Gly of ubiquitin (a 76-residue protein attached to proteins as an intracellular targeting signal).</text>
        <dbReference type="EC" id="3.4.19.12"/>
    </reaction>
</comment>
<proteinExistence type="inferred from homology"/>
<dbReference type="SUPFAM" id="SSF144232">
    <property type="entry name" value="HIT/MYND zinc finger-like"/>
    <property type="match status" value="1"/>
</dbReference>
<dbReference type="SUPFAM" id="SSF54001">
    <property type="entry name" value="Cysteine proteinases"/>
    <property type="match status" value="1"/>
</dbReference>
<dbReference type="GO" id="GO:0005634">
    <property type="term" value="C:nucleus"/>
    <property type="evidence" value="ECO:0007669"/>
    <property type="project" value="TreeGrafter"/>
</dbReference>
<feature type="domain" description="MYND-type" evidence="15">
    <location>
        <begin position="141"/>
        <end position="178"/>
    </location>
</feature>
<dbReference type="Proteomes" id="UP000501690">
    <property type="component" value="Linkage Group LG10"/>
</dbReference>
<evidence type="ECO:0000256" key="11">
    <source>
        <dbReference type="PROSITE-ProRule" id="PRU00134"/>
    </source>
</evidence>
<evidence type="ECO:0000256" key="10">
    <source>
        <dbReference type="ARBA" id="ARBA00022833"/>
    </source>
</evidence>
<dbReference type="EMBL" id="CP039354">
    <property type="protein sequence ID" value="QCE10531.1"/>
    <property type="molecule type" value="Genomic_DNA"/>
</dbReference>
<dbReference type="GO" id="GO:0016579">
    <property type="term" value="P:protein deubiquitination"/>
    <property type="evidence" value="ECO:0007669"/>
    <property type="project" value="InterPro"/>
</dbReference>
<evidence type="ECO:0000259" key="15">
    <source>
        <dbReference type="PROSITE" id="PS50865"/>
    </source>
</evidence>
<protein>
    <recommendedName>
        <fullName evidence="3">ubiquitinyl hydrolase 1</fullName>
        <ecNumber evidence="3">3.4.19.12</ecNumber>
    </recommendedName>
</protein>
<feature type="domain" description="USP" evidence="14">
    <location>
        <begin position="527"/>
        <end position="833"/>
    </location>
</feature>
<evidence type="ECO:0000256" key="4">
    <source>
        <dbReference type="ARBA" id="ARBA00022670"/>
    </source>
</evidence>
<dbReference type="AlphaFoldDB" id="A0A4D6NCB7"/>
<dbReference type="PANTHER" id="PTHR24006:SF685">
    <property type="entry name" value="UBIQUITIN CARBOXYL-TERMINAL HYDROLASE 15"/>
    <property type="match status" value="1"/>
</dbReference>
<evidence type="ECO:0000313" key="16">
    <source>
        <dbReference type="EMBL" id="QCE10531.1"/>
    </source>
</evidence>
<feature type="compositionally biased region" description="Basic and acidic residues" evidence="12">
    <location>
        <begin position="258"/>
        <end position="272"/>
    </location>
</feature>
<evidence type="ECO:0000256" key="12">
    <source>
        <dbReference type="SAM" id="MobiDB-lite"/>
    </source>
</evidence>
<dbReference type="GO" id="GO:0004843">
    <property type="term" value="F:cysteine-type deubiquitinase activity"/>
    <property type="evidence" value="ECO:0007669"/>
    <property type="project" value="UniProtKB-EC"/>
</dbReference>
<keyword evidence="13" id="KW-0812">Transmembrane</keyword>
<keyword evidence="5" id="KW-0479">Metal-binding</keyword>
<dbReference type="InterPro" id="IPR050164">
    <property type="entry name" value="Peptidase_C19"/>
</dbReference>
<dbReference type="GO" id="GO:0005829">
    <property type="term" value="C:cytosol"/>
    <property type="evidence" value="ECO:0007669"/>
    <property type="project" value="TreeGrafter"/>
</dbReference>
<dbReference type="InterPro" id="IPR028889">
    <property type="entry name" value="USP"/>
</dbReference>